<dbReference type="EMBL" id="CM039176">
    <property type="protein sequence ID" value="KAH9717380.1"/>
    <property type="molecule type" value="Genomic_DNA"/>
</dbReference>
<accession>A0ACB8JIH8</accession>
<gene>
    <name evidence="1" type="ORF">KPL71_021791</name>
</gene>
<comment type="caution">
    <text evidence="1">The sequence shown here is derived from an EMBL/GenBank/DDBJ whole genome shotgun (WGS) entry which is preliminary data.</text>
</comment>
<evidence type="ECO:0000313" key="1">
    <source>
        <dbReference type="EMBL" id="KAH9717380.1"/>
    </source>
</evidence>
<proteinExistence type="predicted"/>
<keyword evidence="2" id="KW-1185">Reference proteome</keyword>
<sequence length="337" mass="38274">MSRKVLDSYYVDIEDFKTLIVCGRSIRDMLQPWEFAIDFDDRVYPNLVRVFYSNMEISATRLDRLVTQVGGVHIEFDDEDLNSFLGISNYGHKIYTSRKALSFVDFIHDDGVRNICRHRDLSDDICGLPFWSQLLPLQVRILHTILQHIIMPRKGHSDEVMRLDVGLLDSLISDRHINLGYVTVRHILSTPAVNHCLLPYGSIISKILRRFGVPLRDAGYTETKRIGPEVMTSIGFSRRNGKWIKTSTSKNRDTMIASEDDRMLNDIYTPDQLPNFRLGTHAPPPCRRIVSQPPADSDTEEREMATDIPSTSKPPLAPKQPTAPEPSAAAPTSDILQ</sequence>
<name>A0ACB8JIH8_CITSI</name>
<evidence type="ECO:0000313" key="2">
    <source>
        <dbReference type="Proteomes" id="UP000829398"/>
    </source>
</evidence>
<reference evidence="2" key="1">
    <citation type="journal article" date="2023" name="Hortic. Res.">
        <title>A chromosome-level phased genome enabling allele-level studies in sweet orange: a case study on citrus Huanglongbing tolerance.</title>
        <authorList>
            <person name="Wu B."/>
            <person name="Yu Q."/>
            <person name="Deng Z."/>
            <person name="Duan Y."/>
            <person name="Luo F."/>
            <person name="Gmitter F. Jr."/>
        </authorList>
    </citation>
    <scope>NUCLEOTIDE SEQUENCE [LARGE SCALE GENOMIC DNA]</scope>
    <source>
        <strain evidence="2">cv. Valencia</strain>
    </source>
</reference>
<organism evidence="1 2">
    <name type="scientific">Citrus sinensis</name>
    <name type="common">Sweet orange</name>
    <name type="synonym">Citrus aurantium var. sinensis</name>
    <dbReference type="NCBI Taxonomy" id="2711"/>
    <lineage>
        <taxon>Eukaryota</taxon>
        <taxon>Viridiplantae</taxon>
        <taxon>Streptophyta</taxon>
        <taxon>Embryophyta</taxon>
        <taxon>Tracheophyta</taxon>
        <taxon>Spermatophyta</taxon>
        <taxon>Magnoliopsida</taxon>
        <taxon>eudicotyledons</taxon>
        <taxon>Gunneridae</taxon>
        <taxon>Pentapetalae</taxon>
        <taxon>rosids</taxon>
        <taxon>malvids</taxon>
        <taxon>Sapindales</taxon>
        <taxon>Rutaceae</taxon>
        <taxon>Aurantioideae</taxon>
        <taxon>Citrus</taxon>
    </lineage>
</organism>
<protein>
    <submittedName>
        <fullName evidence="1">Uncharacterized protein</fullName>
    </submittedName>
</protein>
<dbReference type="Proteomes" id="UP000829398">
    <property type="component" value="Chromosome 7"/>
</dbReference>